<comment type="caution">
    <text evidence="1">The sequence shown here is derived from an EMBL/GenBank/DDBJ whole genome shotgun (WGS) entry which is preliminary data.</text>
</comment>
<dbReference type="EMBL" id="SJPN01000005">
    <property type="protein sequence ID" value="TWU01112.1"/>
    <property type="molecule type" value="Genomic_DNA"/>
</dbReference>
<evidence type="ECO:0000313" key="1">
    <source>
        <dbReference type="EMBL" id="TWU01112.1"/>
    </source>
</evidence>
<evidence type="ECO:0008006" key="3">
    <source>
        <dbReference type="Google" id="ProtNLM"/>
    </source>
</evidence>
<dbReference type="InterPro" id="IPR011990">
    <property type="entry name" value="TPR-like_helical_dom_sf"/>
</dbReference>
<accession>A0A5C6AQ53</accession>
<dbReference type="AlphaFoldDB" id="A0A5C6AQ53"/>
<dbReference type="Proteomes" id="UP000320176">
    <property type="component" value="Unassembled WGS sequence"/>
</dbReference>
<keyword evidence="2" id="KW-1185">Reference proteome</keyword>
<reference evidence="1 2" key="1">
    <citation type="submission" date="2019-02" db="EMBL/GenBank/DDBJ databases">
        <title>Deep-cultivation of Planctomycetes and their phenomic and genomic characterization uncovers novel biology.</title>
        <authorList>
            <person name="Wiegand S."/>
            <person name="Jogler M."/>
            <person name="Boedeker C."/>
            <person name="Pinto D."/>
            <person name="Vollmers J."/>
            <person name="Rivas-Marin E."/>
            <person name="Kohn T."/>
            <person name="Peeters S.H."/>
            <person name="Heuer A."/>
            <person name="Rast P."/>
            <person name="Oberbeckmann S."/>
            <person name="Bunk B."/>
            <person name="Jeske O."/>
            <person name="Meyerdierks A."/>
            <person name="Storesund J.E."/>
            <person name="Kallscheuer N."/>
            <person name="Luecker S."/>
            <person name="Lage O.M."/>
            <person name="Pohl T."/>
            <person name="Merkel B.J."/>
            <person name="Hornburger P."/>
            <person name="Mueller R.-W."/>
            <person name="Bruemmer F."/>
            <person name="Labrenz M."/>
            <person name="Spormann A.M."/>
            <person name="Op Den Camp H."/>
            <person name="Overmann J."/>
            <person name="Amann R."/>
            <person name="Jetten M.S.M."/>
            <person name="Mascher T."/>
            <person name="Medema M.H."/>
            <person name="Devos D.P."/>
            <person name="Kaster A.-K."/>
            <person name="Ovreas L."/>
            <person name="Rohde M."/>
            <person name="Galperin M.Y."/>
            <person name="Jogler C."/>
        </authorList>
    </citation>
    <scope>NUCLEOTIDE SEQUENCE [LARGE SCALE GENOMIC DNA]</scope>
    <source>
        <strain evidence="1 2">Pla52n</strain>
    </source>
</reference>
<proteinExistence type="predicted"/>
<dbReference type="SUPFAM" id="SSF48452">
    <property type="entry name" value="TPR-like"/>
    <property type="match status" value="1"/>
</dbReference>
<organism evidence="1 2">
    <name type="scientific">Stieleria varia</name>
    <dbReference type="NCBI Taxonomy" id="2528005"/>
    <lineage>
        <taxon>Bacteria</taxon>
        <taxon>Pseudomonadati</taxon>
        <taxon>Planctomycetota</taxon>
        <taxon>Planctomycetia</taxon>
        <taxon>Pirellulales</taxon>
        <taxon>Pirellulaceae</taxon>
        <taxon>Stieleria</taxon>
    </lineage>
</organism>
<dbReference type="Gene3D" id="1.25.40.10">
    <property type="entry name" value="Tetratricopeptide repeat domain"/>
    <property type="match status" value="1"/>
</dbReference>
<gene>
    <name evidence="1" type="ORF">Pla52n_44840</name>
</gene>
<evidence type="ECO:0000313" key="2">
    <source>
        <dbReference type="Proteomes" id="UP000320176"/>
    </source>
</evidence>
<protein>
    <recommendedName>
        <fullName evidence="3">Tetratricopeptide repeat protein</fullName>
    </recommendedName>
</protein>
<name>A0A5C6AQ53_9BACT</name>
<sequence>MLGHWYGRGVKGKTLVCFDAHLDVQFIAADRIQRLLDAESVVQVERLAKPHHLFPEQGFSYSIEDFLYAAFRLGIIERLVWVAPPHVSIEHSASSIDELTQMKGVALADAHSFRLIAPGASDAIAGQLLGLPITICRHNDLARLNLPTDTLIDIDIDYFVSLPGDQLGTDPAVIAATLDALPLNDPQRTISLSYHSGFLPHRFRPLASDLVRHWTGRSVTLPDVPNCPTQKACAVAARMLDVSLDTVMQWAMESQQIDGRVVGLNGSAETQQAITATAFGLLWVELRRVDRAMHCYQIAAQGLGYQGELALEIGKALCDLDQHRRAIEFLADATRDDKTCAAAWYFGAIAHHSLCLHQEAIQWAERAHHETPLWSAPMSLLSDLYQQTGDRERAAAFVQKNKSTRAAITATT</sequence>